<dbReference type="EMBL" id="JAMXQV010000033">
    <property type="protein sequence ID" value="MCR6489446.1"/>
    <property type="molecule type" value="Genomic_DNA"/>
</dbReference>
<evidence type="ECO:0000259" key="2">
    <source>
        <dbReference type="Pfam" id="PF03795"/>
    </source>
</evidence>
<organism evidence="3 4">
    <name type="scientific">Amycolatopsis iheyensis</name>
    <dbReference type="NCBI Taxonomy" id="2945988"/>
    <lineage>
        <taxon>Bacteria</taxon>
        <taxon>Bacillati</taxon>
        <taxon>Actinomycetota</taxon>
        <taxon>Actinomycetes</taxon>
        <taxon>Pseudonocardiales</taxon>
        <taxon>Pseudonocardiaceae</taxon>
        <taxon>Amycolatopsis</taxon>
    </lineage>
</organism>
<dbReference type="SUPFAM" id="SSF54909">
    <property type="entry name" value="Dimeric alpha+beta barrel"/>
    <property type="match status" value="1"/>
</dbReference>
<dbReference type="RefSeq" id="WP_257926016.1">
    <property type="nucleotide sequence ID" value="NZ_JAMXQV010000033.1"/>
</dbReference>
<reference evidence="3" key="1">
    <citation type="submission" date="2022-06" db="EMBL/GenBank/DDBJ databases">
        <title>Amycolatopsis iheyaensis sp. nov., a new species of the genus Amycolatopsis isolated from soil in Iheya island, Japan.</title>
        <authorList>
            <person name="Ngamcharungchit C."/>
            <person name="Kanto H."/>
            <person name="Take A."/>
            <person name="Intra B."/>
            <person name="Matsumoto A."/>
            <person name="Panbangred W."/>
            <person name="Inahashi Y."/>
        </authorList>
    </citation>
    <scope>NUCLEOTIDE SEQUENCE</scope>
    <source>
        <strain evidence="3">OK19-0408</strain>
    </source>
</reference>
<dbReference type="InterPro" id="IPR005545">
    <property type="entry name" value="YCII"/>
</dbReference>
<dbReference type="Pfam" id="PF03795">
    <property type="entry name" value="YCII"/>
    <property type="match status" value="1"/>
</dbReference>
<protein>
    <submittedName>
        <fullName evidence="3">YciI family protein</fullName>
    </submittedName>
</protein>
<evidence type="ECO:0000313" key="3">
    <source>
        <dbReference type="EMBL" id="MCR6489446.1"/>
    </source>
</evidence>
<dbReference type="Proteomes" id="UP001144096">
    <property type="component" value="Unassembled WGS sequence"/>
</dbReference>
<comment type="caution">
    <text evidence="3">The sequence shown here is derived from an EMBL/GenBank/DDBJ whole genome shotgun (WGS) entry which is preliminary data.</text>
</comment>
<evidence type="ECO:0000313" key="4">
    <source>
        <dbReference type="Proteomes" id="UP001144096"/>
    </source>
</evidence>
<dbReference type="PANTHER" id="PTHR35174:SF3">
    <property type="entry name" value="BLL7171 PROTEIN"/>
    <property type="match status" value="1"/>
</dbReference>
<feature type="domain" description="YCII-related" evidence="2">
    <location>
        <begin position="26"/>
        <end position="100"/>
    </location>
</feature>
<dbReference type="PANTHER" id="PTHR35174">
    <property type="entry name" value="BLL7171 PROTEIN-RELATED"/>
    <property type="match status" value="1"/>
</dbReference>
<dbReference type="InterPro" id="IPR011008">
    <property type="entry name" value="Dimeric_a/b-barrel"/>
</dbReference>
<accession>A0A9X2SQJ7</accession>
<proteinExistence type="inferred from homology"/>
<dbReference type="AlphaFoldDB" id="A0A9X2SQJ7"/>
<gene>
    <name evidence="3" type="ORF">M8542_42185</name>
</gene>
<comment type="similarity">
    <text evidence="1">Belongs to the YciI family.</text>
</comment>
<dbReference type="Gene3D" id="3.30.70.1060">
    <property type="entry name" value="Dimeric alpha+beta barrel"/>
    <property type="match status" value="1"/>
</dbReference>
<evidence type="ECO:0000256" key="1">
    <source>
        <dbReference type="ARBA" id="ARBA00007689"/>
    </source>
</evidence>
<name>A0A9X2SQJ7_9PSEU</name>
<keyword evidence="4" id="KW-1185">Reference proteome</keyword>
<sequence length="121" mass="13241">MPTFAAFMVFPPEPPEPDPRLVESGIDRYLAWQEELRAAGRLVTAAGLAPDSRVVHAGSVTNGPFTESSEVIAGYIVVRADNLDEAAKLFLRHPIAEDGIGRFVLHEIALTDHDAREAHLR</sequence>